<accession>A0AA88KZ45</accession>
<sequence length="250" mass="28524">MVITNQDIERADLPIAFTEMSVTEAVEHDRLGGLPNVSDNGEAAAVTPMVPSLASHPGRRRAKSGEVKVTQDKQKHPFIDSSPCERYFRKHCEDITRENNFTIWNSFWEEQYESKLKGLASCVRLIPVNRRRVKFTKQIFKKNESRLYFLPKVVQHLTKKIQVCKKTFMNTLGLKTDGLITELCKKIKSDIVGQNVCENSGKRAPQNKVSVEIREKVTSHINGFKPCTPHFQRKNAPIVKYLPSSLTIEN</sequence>
<evidence type="ECO:0000313" key="3">
    <source>
        <dbReference type="Proteomes" id="UP001187531"/>
    </source>
</evidence>
<proteinExistence type="predicted"/>
<dbReference type="EMBL" id="JAVRJZ010002815">
    <property type="protein sequence ID" value="KAK2701640.1"/>
    <property type="molecule type" value="Genomic_DNA"/>
</dbReference>
<gene>
    <name evidence="2" type="ORF">QYM36_019720</name>
</gene>
<dbReference type="AlphaFoldDB" id="A0AA88KZ45"/>
<organism evidence="2 3">
    <name type="scientific">Artemia franciscana</name>
    <name type="common">Brine shrimp</name>
    <name type="synonym">Artemia sanfranciscana</name>
    <dbReference type="NCBI Taxonomy" id="6661"/>
    <lineage>
        <taxon>Eukaryota</taxon>
        <taxon>Metazoa</taxon>
        <taxon>Ecdysozoa</taxon>
        <taxon>Arthropoda</taxon>
        <taxon>Crustacea</taxon>
        <taxon>Branchiopoda</taxon>
        <taxon>Anostraca</taxon>
        <taxon>Artemiidae</taxon>
        <taxon>Artemia</taxon>
    </lineage>
</organism>
<name>A0AA88KZ45_ARTSF</name>
<feature type="compositionally biased region" description="Basic and acidic residues" evidence="1">
    <location>
        <begin position="63"/>
        <end position="72"/>
    </location>
</feature>
<evidence type="ECO:0000256" key="1">
    <source>
        <dbReference type="SAM" id="MobiDB-lite"/>
    </source>
</evidence>
<protein>
    <submittedName>
        <fullName evidence="2">Uncharacterized protein</fullName>
    </submittedName>
</protein>
<comment type="caution">
    <text evidence="2">The sequence shown here is derived from an EMBL/GenBank/DDBJ whole genome shotgun (WGS) entry which is preliminary data.</text>
</comment>
<dbReference type="Proteomes" id="UP001187531">
    <property type="component" value="Unassembled WGS sequence"/>
</dbReference>
<keyword evidence="3" id="KW-1185">Reference proteome</keyword>
<evidence type="ECO:0000313" key="2">
    <source>
        <dbReference type="EMBL" id="KAK2701640.1"/>
    </source>
</evidence>
<feature type="region of interest" description="Disordered" evidence="1">
    <location>
        <begin position="50"/>
        <end position="72"/>
    </location>
</feature>
<reference evidence="2" key="1">
    <citation type="submission" date="2023-07" db="EMBL/GenBank/DDBJ databases">
        <title>Chromosome-level genome assembly of Artemia franciscana.</title>
        <authorList>
            <person name="Jo E."/>
        </authorList>
    </citation>
    <scope>NUCLEOTIDE SEQUENCE</scope>
    <source>
        <tissue evidence="2">Whole body</tissue>
    </source>
</reference>